<evidence type="ECO:0000256" key="3">
    <source>
        <dbReference type="ARBA" id="ARBA00022692"/>
    </source>
</evidence>
<feature type="transmembrane region" description="Helical" evidence="6">
    <location>
        <begin position="257"/>
        <end position="279"/>
    </location>
</feature>
<feature type="transmembrane region" description="Helical" evidence="6">
    <location>
        <begin position="140"/>
        <end position="160"/>
    </location>
</feature>
<accession>A0A1I6T324</accession>
<evidence type="ECO:0000256" key="5">
    <source>
        <dbReference type="ARBA" id="ARBA00023136"/>
    </source>
</evidence>
<sequence length="412" mass="42961">MTPAPDQLPPSAPGRWSMLALICIGVVGVLSTWFSATAIIPELVAAWELSPSQAAWLTNGVQLGFVFGALGSSLINLPDILPMKWLMTAAALLAALANAALLVAGPDTAIAARFVTGVALAGVYPPALKLMATWFLRGRGLALGFLIGALTLGSSMPHLLRALTSGIDWRAVVWGTSAAALISALFFALTLREGPYAFGRASFDPRQALSVFRRRPLMLANLGYFGHMWELYGMWAWFLAFAAAAQSGGLAPFPFGTASMLSFVVVASGVLGCLLGGWLSDRIGRCLTCAGMMIVSGTCAGLVGVAFDGPALLLGAIAVVWGITIVGDSAQFSAAVTELSEPHLVGTALALQLGIGFALTVVAIWLLPIAAATFGGWRWTFLILLPGPLVGTLAMLALRRDPVSKRLAQGAR</sequence>
<dbReference type="GO" id="GO:0005886">
    <property type="term" value="C:plasma membrane"/>
    <property type="evidence" value="ECO:0007669"/>
    <property type="project" value="UniProtKB-SubCell"/>
</dbReference>
<dbReference type="Pfam" id="PF07690">
    <property type="entry name" value="MFS_1"/>
    <property type="match status" value="1"/>
</dbReference>
<dbReference type="EMBL" id="FOZW01000005">
    <property type="protein sequence ID" value="SFS83533.1"/>
    <property type="molecule type" value="Genomic_DNA"/>
</dbReference>
<dbReference type="InterPro" id="IPR036259">
    <property type="entry name" value="MFS_trans_sf"/>
</dbReference>
<feature type="transmembrane region" description="Helical" evidence="6">
    <location>
        <begin position="379"/>
        <end position="398"/>
    </location>
</feature>
<feature type="transmembrane region" description="Helical" evidence="6">
    <location>
        <begin position="222"/>
        <end position="245"/>
    </location>
</feature>
<feature type="domain" description="Major facilitator superfamily (MFS) profile" evidence="7">
    <location>
        <begin position="17"/>
        <end position="403"/>
    </location>
</feature>
<dbReference type="PROSITE" id="PS50850">
    <property type="entry name" value="MFS"/>
    <property type="match status" value="1"/>
</dbReference>
<evidence type="ECO:0000256" key="2">
    <source>
        <dbReference type="ARBA" id="ARBA00022475"/>
    </source>
</evidence>
<keyword evidence="5 6" id="KW-0472">Membrane</keyword>
<feature type="transmembrane region" description="Helical" evidence="6">
    <location>
        <begin position="85"/>
        <end position="104"/>
    </location>
</feature>
<feature type="transmembrane region" description="Helical" evidence="6">
    <location>
        <begin position="344"/>
        <end position="367"/>
    </location>
</feature>
<keyword evidence="4 6" id="KW-1133">Transmembrane helix</keyword>
<dbReference type="InterPro" id="IPR050189">
    <property type="entry name" value="MFS_Efflux_Transporters"/>
</dbReference>
<evidence type="ECO:0000313" key="9">
    <source>
        <dbReference type="Proteomes" id="UP000199392"/>
    </source>
</evidence>
<feature type="transmembrane region" description="Helical" evidence="6">
    <location>
        <begin position="60"/>
        <end position="78"/>
    </location>
</feature>
<feature type="transmembrane region" description="Helical" evidence="6">
    <location>
        <begin position="18"/>
        <end position="40"/>
    </location>
</feature>
<evidence type="ECO:0000256" key="1">
    <source>
        <dbReference type="ARBA" id="ARBA00004651"/>
    </source>
</evidence>
<dbReference type="AlphaFoldDB" id="A0A1I6T324"/>
<evidence type="ECO:0000256" key="4">
    <source>
        <dbReference type="ARBA" id="ARBA00022989"/>
    </source>
</evidence>
<dbReference type="Proteomes" id="UP000199392">
    <property type="component" value="Unassembled WGS sequence"/>
</dbReference>
<dbReference type="InterPro" id="IPR011701">
    <property type="entry name" value="MFS"/>
</dbReference>
<dbReference type="GO" id="GO:0022857">
    <property type="term" value="F:transmembrane transporter activity"/>
    <property type="evidence" value="ECO:0007669"/>
    <property type="project" value="InterPro"/>
</dbReference>
<feature type="transmembrane region" description="Helical" evidence="6">
    <location>
        <begin position="172"/>
        <end position="191"/>
    </location>
</feature>
<reference evidence="9" key="1">
    <citation type="submission" date="2016-10" db="EMBL/GenBank/DDBJ databases">
        <authorList>
            <person name="Varghese N."/>
            <person name="Submissions S."/>
        </authorList>
    </citation>
    <scope>NUCLEOTIDE SEQUENCE [LARGE SCALE GENOMIC DNA]</scope>
    <source>
        <strain evidence="9">DSM 26894</strain>
    </source>
</reference>
<organism evidence="8 9">
    <name type="scientific">Alloyangia pacifica</name>
    <dbReference type="NCBI Taxonomy" id="311180"/>
    <lineage>
        <taxon>Bacteria</taxon>
        <taxon>Pseudomonadati</taxon>
        <taxon>Pseudomonadota</taxon>
        <taxon>Alphaproteobacteria</taxon>
        <taxon>Rhodobacterales</taxon>
        <taxon>Roseobacteraceae</taxon>
        <taxon>Alloyangia</taxon>
    </lineage>
</organism>
<keyword evidence="9" id="KW-1185">Reference proteome</keyword>
<evidence type="ECO:0000256" key="6">
    <source>
        <dbReference type="SAM" id="Phobius"/>
    </source>
</evidence>
<keyword evidence="2" id="KW-1003">Cell membrane</keyword>
<dbReference type="InterPro" id="IPR020846">
    <property type="entry name" value="MFS_dom"/>
</dbReference>
<comment type="subcellular location">
    <subcellularLocation>
        <location evidence="1">Cell membrane</location>
        <topology evidence="1">Multi-pass membrane protein</topology>
    </subcellularLocation>
</comment>
<dbReference type="PANTHER" id="PTHR43124">
    <property type="entry name" value="PURINE EFFLUX PUMP PBUE"/>
    <property type="match status" value="1"/>
</dbReference>
<proteinExistence type="predicted"/>
<dbReference type="SUPFAM" id="SSF103473">
    <property type="entry name" value="MFS general substrate transporter"/>
    <property type="match status" value="1"/>
</dbReference>
<feature type="transmembrane region" description="Helical" evidence="6">
    <location>
        <begin position="110"/>
        <end position="128"/>
    </location>
</feature>
<keyword evidence="3 6" id="KW-0812">Transmembrane</keyword>
<gene>
    <name evidence="8" type="ORF">SAMN04488050_105248</name>
</gene>
<evidence type="ECO:0000313" key="8">
    <source>
        <dbReference type="EMBL" id="SFS83533.1"/>
    </source>
</evidence>
<dbReference type="STRING" id="311180.SAMN04488050_105248"/>
<dbReference type="PANTHER" id="PTHR43124:SF3">
    <property type="entry name" value="CHLORAMPHENICOL EFFLUX PUMP RV0191"/>
    <property type="match status" value="1"/>
</dbReference>
<dbReference type="RefSeq" id="WP_092424538.1">
    <property type="nucleotide sequence ID" value="NZ_FNCL01000005.1"/>
</dbReference>
<dbReference type="Gene3D" id="1.20.1250.20">
    <property type="entry name" value="MFS general substrate transporter like domains"/>
    <property type="match status" value="2"/>
</dbReference>
<evidence type="ECO:0000259" key="7">
    <source>
        <dbReference type="PROSITE" id="PS50850"/>
    </source>
</evidence>
<name>A0A1I6T324_9RHOB</name>
<protein>
    <submittedName>
        <fullName evidence="8">Sugar phosphate permease</fullName>
    </submittedName>
</protein>
<dbReference type="OrthoDB" id="9781976at2"/>